<accession>A0A5N5QTQ1</accession>
<reference evidence="1 2" key="1">
    <citation type="journal article" date="2019" name="Fungal Biol. Biotechnol.">
        <title>Draft genome sequence of fastidious pathogen Ceratobasidium theobromae, which causes vascular-streak dieback in Theobroma cacao.</title>
        <authorList>
            <person name="Ali S.S."/>
            <person name="Asman A."/>
            <person name="Shao J."/>
            <person name="Firmansyah A.P."/>
            <person name="Susilo A.W."/>
            <person name="Rosmana A."/>
            <person name="McMahon P."/>
            <person name="Junaid M."/>
            <person name="Guest D."/>
            <person name="Kheng T.Y."/>
            <person name="Meinhardt L.W."/>
            <person name="Bailey B.A."/>
        </authorList>
    </citation>
    <scope>NUCLEOTIDE SEQUENCE [LARGE SCALE GENOMIC DNA]</scope>
    <source>
        <strain evidence="1 2">CT2</strain>
    </source>
</reference>
<dbReference type="EMBL" id="SSOP01000014">
    <property type="protein sequence ID" value="KAB5595009.1"/>
    <property type="molecule type" value="Genomic_DNA"/>
</dbReference>
<proteinExistence type="predicted"/>
<protein>
    <submittedName>
        <fullName evidence="1">Uncharacterized protein</fullName>
    </submittedName>
</protein>
<keyword evidence="2" id="KW-1185">Reference proteome</keyword>
<sequence length="92" mass="10392">MSWILYLNLGLITNEDSMEDPTMMLSEELTSTYIKDKGGEVKKTFAHVGKGKFLIYDEGDPDQYAPDDMWSCACPKHQLTLEKAGDPEEDTL</sequence>
<name>A0A5N5QTQ1_9AGAM</name>
<dbReference type="OrthoDB" id="3239749at2759"/>
<evidence type="ECO:0000313" key="1">
    <source>
        <dbReference type="EMBL" id="KAB5595009.1"/>
    </source>
</evidence>
<dbReference type="AlphaFoldDB" id="A0A5N5QTQ1"/>
<comment type="caution">
    <text evidence="1">The sequence shown here is derived from an EMBL/GenBank/DDBJ whole genome shotgun (WGS) entry which is preliminary data.</text>
</comment>
<organism evidence="1 2">
    <name type="scientific">Ceratobasidium theobromae</name>
    <dbReference type="NCBI Taxonomy" id="1582974"/>
    <lineage>
        <taxon>Eukaryota</taxon>
        <taxon>Fungi</taxon>
        <taxon>Dikarya</taxon>
        <taxon>Basidiomycota</taxon>
        <taxon>Agaricomycotina</taxon>
        <taxon>Agaricomycetes</taxon>
        <taxon>Cantharellales</taxon>
        <taxon>Ceratobasidiaceae</taxon>
        <taxon>Ceratobasidium</taxon>
    </lineage>
</organism>
<gene>
    <name evidence="1" type="ORF">CTheo_1642</name>
</gene>
<dbReference type="Proteomes" id="UP000383932">
    <property type="component" value="Unassembled WGS sequence"/>
</dbReference>
<evidence type="ECO:0000313" key="2">
    <source>
        <dbReference type="Proteomes" id="UP000383932"/>
    </source>
</evidence>